<evidence type="ECO:0000313" key="1">
    <source>
        <dbReference type="EMBL" id="ERN15116.1"/>
    </source>
</evidence>
<gene>
    <name evidence="1" type="ORF">AMTR_s00056p00092280</name>
</gene>
<dbReference type="InterPro" id="IPR012876">
    <property type="entry name" value="DUF1677_pln"/>
</dbReference>
<dbReference type="Proteomes" id="UP000017836">
    <property type="component" value="Unassembled WGS sequence"/>
</dbReference>
<proteinExistence type="predicted"/>
<dbReference type="AlphaFoldDB" id="U5CPM9"/>
<dbReference type="EMBL" id="KI392510">
    <property type="protein sequence ID" value="ERN15116.1"/>
    <property type="molecule type" value="Genomic_DNA"/>
</dbReference>
<evidence type="ECO:0008006" key="3">
    <source>
        <dbReference type="Google" id="ProtNLM"/>
    </source>
</evidence>
<dbReference type="Pfam" id="PF07911">
    <property type="entry name" value="DUF1677"/>
    <property type="match status" value="1"/>
</dbReference>
<evidence type="ECO:0000313" key="2">
    <source>
        <dbReference type="Proteomes" id="UP000017836"/>
    </source>
</evidence>
<dbReference type="KEGG" id="atr:18443397"/>
<dbReference type="OMA" id="CQKFNST"/>
<sequence>MPPNSIEGKHLAPPTEGLQRTISDVSYEVGRISKEIGLISIDEVERAECECCGLCEDYTPAYIGHVRDFHCGKWVCGLCSEAVKEQMHKSSREDIEQAVGTHMALCRSFKVNPSISLARSMREIVLRRMRAREAGGDPNGYFGPSRNGIARSRSCVPRIDILRDSYSREETNL</sequence>
<dbReference type="eggNOG" id="ENOG502S1CX">
    <property type="taxonomic scope" value="Eukaryota"/>
</dbReference>
<organism evidence="1 2">
    <name type="scientific">Amborella trichopoda</name>
    <dbReference type="NCBI Taxonomy" id="13333"/>
    <lineage>
        <taxon>Eukaryota</taxon>
        <taxon>Viridiplantae</taxon>
        <taxon>Streptophyta</taxon>
        <taxon>Embryophyta</taxon>
        <taxon>Tracheophyta</taxon>
        <taxon>Spermatophyta</taxon>
        <taxon>Magnoliopsida</taxon>
        <taxon>Amborellales</taxon>
        <taxon>Amborellaceae</taxon>
        <taxon>Amborella</taxon>
    </lineage>
</organism>
<dbReference type="PANTHER" id="PTHR33108:SF14">
    <property type="entry name" value="OS01G0745000 PROTEIN"/>
    <property type="match status" value="1"/>
</dbReference>
<reference evidence="2" key="1">
    <citation type="journal article" date="2013" name="Science">
        <title>The Amborella genome and the evolution of flowering plants.</title>
        <authorList>
            <consortium name="Amborella Genome Project"/>
        </authorList>
    </citation>
    <scope>NUCLEOTIDE SEQUENCE [LARGE SCALE GENOMIC DNA]</scope>
</reference>
<dbReference type="OrthoDB" id="678173at2759"/>
<dbReference type="HOGENOM" id="CLU_085198_0_0_1"/>
<protein>
    <recommendedName>
        <fullName evidence="3">DUF1677 domain-containing protein</fullName>
    </recommendedName>
</protein>
<keyword evidence="2" id="KW-1185">Reference proteome</keyword>
<dbReference type="Gramene" id="ERN15116">
    <property type="protein sequence ID" value="ERN15116"/>
    <property type="gene ID" value="AMTR_s00056p00092280"/>
</dbReference>
<accession>U5CPM9</accession>
<name>U5CPM9_AMBTC</name>
<dbReference type="PANTHER" id="PTHR33108">
    <property type="entry name" value="OS01G0745000 PROTEIN"/>
    <property type="match status" value="1"/>
</dbReference>